<keyword evidence="9" id="KW-1185">Reference proteome</keyword>
<feature type="domain" description="Major facilitator superfamily (MFS) profile" evidence="7">
    <location>
        <begin position="4"/>
        <end position="379"/>
    </location>
</feature>
<keyword evidence="3 6" id="KW-0812">Transmembrane</keyword>
<dbReference type="InterPro" id="IPR020846">
    <property type="entry name" value="MFS_dom"/>
</dbReference>
<dbReference type="PANTHER" id="PTHR43124:SF10">
    <property type="entry name" value="PURINE EFFLUX PUMP PBUE"/>
    <property type="match status" value="1"/>
</dbReference>
<dbReference type="PANTHER" id="PTHR43124">
    <property type="entry name" value="PURINE EFFLUX PUMP PBUE"/>
    <property type="match status" value="1"/>
</dbReference>
<reference evidence="8" key="1">
    <citation type="submission" date="2022-10" db="EMBL/GenBank/DDBJ databases">
        <title>Whole genome sequencing of three plant growth promoting bacteria isolated from Vachellia tortilis subsp. raddiana in Morocco.</title>
        <authorList>
            <person name="Hnini M."/>
            <person name="Zouagui R."/>
            <person name="Zouagui H."/>
            <person name="Chemao Elfihri M.-W."/>
            <person name="Ibrahimi A."/>
            <person name="Sbabou L."/>
            <person name="Aurag J."/>
        </authorList>
    </citation>
    <scope>NUCLEOTIDE SEQUENCE</scope>
    <source>
        <strain evidence="8">LMR678</strain>
    </source>
</reference>
<dbReference type="PROSITE" id="PS50850">
    <property type="entry name" value="MFS"/>
    <property type="match status" value="1"/>
</dbReference>
<dbReference type="SUPFAM" id="SSF103473">
    <property type="entry name" value="MFS general substrate transporter"/>
    <property type="match status" value="1"/>
</dbReference>
<name>A0ABT4KKX0_9HYPH</name>
<evidence type="ECO:0000256" key="5">
    <source>
        <dbReference type="ARBA" id="ARBA00023136"/>
    </source>
</evidence>
<evidence type="ECO:0000256" key="3">
    <source>
        <dbReference type="ARBA" id="ARBA00022692"/>
    </source>
</evidence>
<keyword evidence="5 6" id="KW-0472">Membrane</keyword>
<evidence type="ECO:0000313" key="9">
    <source>
        <dbReference type="Proteomes" id="UP001079430"/>
    </source>
</evidence>
<dbReference type="InterPro" id="IPR036259">
    <property type="entry name" value="MFS_trans_sf"/>
</dbReference>
<feature type="transmembrane region" description="Helical" evidence="6">
    <location>
        <begin position="201"/>
        <end position="224"/>
    </location>
</feature>
<dbReference type="EMBL" id="JAPVOI010000004">
    <property type="protein sequence ID" value="MCZ4092484.1"/>
    <property type="molecule type" value="Genomic_DNA"/>
</dbReference>
<protein>
    <submittedName>
        <fullName evidence="8">MFS transporter</fullName>
    </submittedName>
</protein>
<organism evidence="8 9">
    <name type="scientific">Sinorhizobium psoraleae</name>
    <dbReference type="NCBI Taxonomy" id="520838"/>
    <lineage>
        <taxon>Bacteria</taxon>
        <taxon>Pseudomonadati</taxon>
        <taxon>Pseudomonadota</taxon>
        <taxon>Alphaproteobacteria</taxon>
        <taxon>Hyphomicrobiales</taxon>
        <taxon>Rhizobiaceae</taxon>
        <taxon>Sinorhizobium/Ensifer group</taxon>
        <taxon>Sinorhizobium</taxon>
    </lineage>
</organism>
<feature type="transmembrane region" description="Helical" evidence="6">
    <location>
        <begin position="290"/>
        <end position="309"/>
    </location>
</feature>
<feature type="transmembrane region" description="Helical" evidence="6">
    <location>
        <begin position="236"/>
        <end position="259"/>
    </location>
</feature>
<evidence type="ECO:0000256" key="4">
    <source>
        <dbReference type="ARBA" id="ARBA00022989"/>
    </source>
</evidence>
<dbReference type="Gene3D" id="1.20.1250.20">
    <property type="entry name" value="MFS general substrate transporter like domains"/>
    <property type="match status" value="1"/>
</dbReference>
<keyword evidence="4 6" id="KW-1133">Transmembrane helix</keyword>
<evidence type="ECO:0000259" key="7">
    <source>
        <dbReference type="PROSITE" id="PS50850"/>
    </source>
</evidence>
<feature type="transmembrane region" description="Helical" evidence="6">
    <location>
        <begin position="354"/>
        <end position="375"/>
    </location>
</feature>
<dbReference type="RefSeq" id="WP_269282912.1">
    <property type="nucleotide sequence ID" value="NZ_JAPVOI010000004.1"/>
</dbReference>
<feature type="transmembrane region" description="Helical" evidence="6">
    <location>
        <begin position="99"/>
        <end position="121"/>
    </location>
</feature>
<sequence>MDRRLVVLATGMFAIGTDSFVIAGILPEVSESLGVSIAVAGQMVTVYALSFALLSPVIAAAAAHWPRKRLLLAGMAVFVLGNLITAIAPSIGWVLASRFIAGLGAAMFSPTATATGASLVAPERRARALAIVIAGLSAATALGSPIGTFIGGLGDWRTTMWFVTAVGLIAGAGVYMFLPTIPPLPAVSLRERLVPLRDSRIALTLVTTLVAYSGFFAVYTYVGATFDQATGGQPDVLAALLLLWGIAATAGNFAAGYITDRFGSRLAINGSLAAAAINFALLPWTTAHLWSSALALVVWGVCGWGLLVPQQHRLISLAPGSASLLLGLNSAALYVGVSASGVIGAAGITLLDRYQLGLIGAAFIALALVIAQITYRQISRVAANDIRLAESVAN</sequence>
<proteinExistence type="predicted"/>
<comment type="caution">
    <text evidence="8">The sequence shown here is derived from an EMBL/GenBank/DDBJ whole genome shotgun (WGS) entry which is preliminary data.</text>
</comment>
<feature type="transmembrane region" description="Helical" evidence="6">
    <location>
        <begin position="128"/>
        <end position="153"/>
    </location>
</feature>
<dbReference type="Proteomes" id="UP001079430">
    <property type="component" value="Unassembled WGS sequence"/>
</dbReference>
<comment type="subcellular location">
    <subcellularLocation>
        <location evidence="1">Cell membrane</location>
        <topology evidence="1">Multi-pass membrane protein</topology>
    </subcellularLocation>
</comment>
<feature type="transmembrane region" description="Helical" evidence="6">
    <location>
        <begin position="33"/>
        <end position="58"/>
    </location>
</feature>
<evidence type="ECO:0000256" key="6">
    <source>
        <dbReference type="SAM" id="Phobius"/>
    </source>
</evidence>
<gene>
    <name evidence="8" type="ORF">O3W52_21150</name>
</gene>
<feature type="transmembrane region" description="Helical" evidence="6">
    <location>
        <begin position="266"/>
        <end position="284"/>
    </location>
</feature>
<dbReference type="CDD" id="cd17324">
    <property type="entry name" value="MFS_NepI_like"/>
    <property type="match status" value="1"/>
</dbReference>
<evidence type="ECO:0000256" key="1">
    <source>
        <dbReference type="ARBA" id="ARBA00004651"/>
    </source>
</evidence>
<keyword evidence="2" id="KW-1003">Cell membrane</keyword>
<feature type="transmembrane region" description="Helical" evidence="6">
    <location>
        <begin position="321"/>
        <end position="348"/>
    </location>
</feature>
<dbReference type="Pfam" id="PF07690">
    <property type="entry name" value="MFS_1"/>
    <property type="match status" value="1"/>
</dbReference>
<feature type="transmembrane region" description="Helical" evidence="6">
    <location>
        <begin position="159"/>
        <end position="181"/>
    </location>
</feature>
<dbReference type="InterPro" id="IPR050189">
    <property type="entry name" value="MFS_Efflux_Transporters"/>
</dbReference>
<evidence type="ECO:0000256" key="2">
    <source>
        <dbReference type="ARBA" id="ARBA00022475"/>
    </source>
</evidence>
<evidence type="ECO:0000313" key="8">
    <source>
        <dbReference type="EMBL" id="MCZ4092484.1"/>
    </source>
</evidence>
<dbReference type="InterPro" id="IPR011701">
    <property type="entry name" value="MFS"/>
</dbReference>
<accession>A0ABT4KKX0</accession>
<feature type="transmembrane region" description="Helical" evidence="6">
    <location>
        <begin position="70"/>
        <end position="93"/>
    </location>
</feature>